<reference evidence="11" key="1">
    <citation type="submission" date="2023-07" db="EMBL/GenBank/DDBJ databases">
        <authorList>
            <person name="Kim M."/>
        </authorList>
    </citation>
    <scope>NUCLEOTIDE SEQUENCE</scope>
    <source>
        <strain evidence="11">BIUV-7</strain>
    </source>
</reference>
<feature type="transmembrane region" description="Helical" evidence="8">
    <location>
        <begin position="41"/>
        <end position="58"/>
    </location>
</feature>
<evidence type="ECO:0000313" key="12">
    <source>
        <dbReference type="Proteomes" id="UP001169764"/>
    </source>
</evidence>
<keyword evidence="12" id="KW-1185">Reference proteome</keyword>
<dbReference type="InterPro" id="IPR013655">
    <property type="entry name" value="PAS_fold_3"/>
</dbReference>
<evidence type="ECO:0000256" key="2">
    <source>
        <dbReference type="ARBA" id="ARBA00012528"/>
    </source>
</evidence>
<comment type="subcellular location">
    <subcellularLocation>
        <location evidence="1">Cell membrane</location>
        <topology evidence="1">Multi-pass membrane protein</topology>
    </subcellularLocation>
</comment>
<dbReference type="InterPro" id="IPR050469">
    <property type="entry name" value="Diguanylate_Cyclase"/>
</dbReference>
<feature type="transmembrane region" description="Helical" evidence="8">
    <location>
        <begin position="274"/>
        <end position="296"/>
    </location>
</feature>
<feature type="transmembrane region" description="Helical" evidence="8">
    <location>
        <begin position="195"/>
        <end position="214"/>
    </location>
</feature>
<dbReference type="GO" id="GO:0052621">
    <property type="term" value="F:diguanylate cyclase activity"/>
    <property type="evidence" value="ECO:0007669"/>
    <property type="project" value="UniProtKB-EC"/>
</dbReference>
<dbReference type="Proteomes" id="UP001169764">
    <property type="component" value="Unassembled WGS sequence"/>
</dbReference>
<dbReference type="Gene3D" id="2.10.70.100">
    <property type="match status" value="1"/>
</dbReference>
<comment type="catalytic activity">
    <reaction evidence="7">
        <text>2 GTP = 3',3'-c-di-GMP + 2 diphosphate</text>
        <dbReference type="Rhea" id="RHEA:24898"/>
        <dbReference type="ChEBI" id="CHEBI:33019"/>
        <dbReference type="ChEBI" id="CHEBI:37565"/>
        <dbReference type="ChEBI" id="CHEBI:58805"/>
        <dbReference type="EC" id="2.7.7.65"/>
    </reaction>
</comment>
<dbReference type="CDD" id="cd01949">
    <property type="entry name" value="GGDEF"/>
    <property type="match status" value="1"/>
</dbReference>
<dbReference type="Pfam" id="PF08447">
    <property type="entry name" value="PAS_3"/>
    <property type="match status" value="1"/>
</dbReference>
<evidence type="ECO:0000256" key="1">
    <source>
        <dbReference type="ARBA" id="ARBA00004651"/>
    </source>
</evidence>
<gene>
    <name evidence="11" type="ORF">Q4F19_10210</name>
</gene>
<dbReference type="SUPFAM" id="SSF55073">
    <property type="entry name" value="Nucleotide cyclase"/>
    <property type="match status" value="1"/>
</dbReference>
<keyword evidence="4 8" id="KW-0812">Transmembrane</keyword>
<dbReference type="Gene3D" id="3.30.450.20">
    <property type="entry name" value="PAS domain"/>
    <property type="match status" value="1"/>
</dbReference>
<keyword evidence="11" id="KW-0548">Nucleotidyltransferase</keyword>
<dbReference type="InterPro" id="IPR000700">
    <property type="entry name" value="PAS-assoc_C"/>
</dbReference>
<dbReference type="CDD" id="cd00130">
    <property type="entry name" value="PAS"/>
    <property type="match status" value="1"/>
</dbReference>
<evidence type="ECO:0000256" key="5">
    <source>
        <dbReference type="ARBA" id="ARBA00022989"/>
    </source>
</evidence>
<evidence type="ECO:0000256" key="3">
    <source>
        <dbReference type="ARBA" id="ARBA00022475"/>
    </source>
</evidence>
<dbReference type="PROSITE" id="PS50887">
    <property type="entry name" value="GGDEF"/>
    <property type="match status" value="1"/>
</dbReference>
<dbReference type="InterPro" id="IPR035965">
    <property type="entry name" value="PAS-like_dom_sf"/>
</dbReference>
<feature type="domain" description="PAC" evidence="9">
    <location>
        <begin position="382"/>
        <end position="434"/>
    </location>
</feature>
<sequence>MAATPALANEDRAGAFAKATLVGIVYFCAASFSLMLSQGPYGFAPLWPANAILLAAILRGGRRARRYLVAGLVASLAANHWAGGSWPVCAGFTAANLIEPILARRLLRPIFPRAGLSDISGKGLTLFCVVAATAAAVSATVATLFAPGSPSIFFASWFLADFLGMLIITPITIVVADVVRSDPWRRMAGVPRRRAIEAVSLLLMVTLVTLLVFGQSTYPLLFLPLAVMMPVVVRLGTVGASASVLVIAVIAATTTGLGTGPVVTIAMTRLQDAFFVQVYLFVLYAASLPTAALLGAQRRLLEELRENNRLLNLAEAAAQLGHWRLTVGEQILFWSAETYRIHGWDPAGPSPTLADALAVYAEDDRARIQALVETALADGLPYEFRSRICRRDGVVRHVSSRGEIDRGPDGEIIALFGMIQDVTVQSEQESALDYARIAAEESAAAARVASETDSLTGLANRRQLLIVLERARELAGEKRQALAVAILDIDHFKRVNDTYGHVVGDRVLQRVAQAAMSALRGTDMIGRFGGEEFIIVLPNASLDVAETIADRVRAAIAADAIDSFGDWPTVTASLGVAGWQPGETLTGLLQRADEALYDAKRGGRNMVCCARGRVEAD</sequence>
<dbReference type="InterPro" id="IPR007895">
    <property type="entry name" value="MASE1"/>
</dbReference>
<comment type="caution">
    <text evidence="11">The sequence shown here is derived from an EMBL/GenBank/DDBJ whole genome shotgun (WGS) entry which is preliminary data.</text>
</comment>
<dbReference type="Pfam" id="PF00990">
    <property type="entry name" value="GGDEF"/>
    <property type="match status" value="1"/>
</dbReference>
<accession>A0ABT8Y8U5</accession>
<evidence type="ECO:0000259" key="9">
    <source>
        <dbReference type="PROSITE" id="PS50113"/>
    </source>
</evidence>
<dbReference type="SUPFAM" id="SSF55785">
    <property type="entry name" value="PYP-like sensor domain (PAS domain)"/>
    <property type="match status" value="1"/>
</dbReference>
<proteinExistence type="predicted"/>
<evidence type="ECO:0000313" key="11">
    <source>
        <dbReference type="EMBL" id="MDO6414751.1"/>
    </source>
</evidence>
<feature type="transmembrane region" description="Helical" evidence="8">
    <location>
        <begin position="15"/>
        <end position="35"/>
    </location>
</feature>
<dbReference type="RefSeq" id="WP_303542218.1">
    <property type="nucleotide sequence ID" value="NZ_JAUOTP010000004.1"/>
</dbReference>
<dbReference type="InterPro" id="IPR000014">
    <property type="entry name" value="PAS"/>
</dbReference>
<keyword evidence="5 8" id="KW-1133">Transmembrane helix</keyword>
<evidence type="ECO:0000256" key="7">
    <source>
        <dbReference type="ARBA" id="ARBA00034247"/>
    </source>
</evidence>
<dbReference type="PROSITE" id="PS50113">
    <property type="entry name" value="PAC"/>
    <property type="match status" value="1"/>
</dbReference>
<dbReference type="EMBL" id="JAUOTP010000004">
    <property type="protein sequence ID" value="MDO6414751.1"/>
    <property type="molecule type" value="Genomic_DNA"/>
</dbReference>
<protein>
    <recommendedName>
        <fullName evidence="2">diguanylate cyclase</fullName>
        <ecNumber evidence="2">2.7.7.65</ecNumber>
    </recommendedName>
</protein>
<feature type="transmembrane region" description="Helical" evidence="8">
    <location>
        <begin position="152"/>
        <end position="175"/>
    </location>
</feature>
<dbReference type="InterPro" id="IPR000160">
    <property type="entry name" value="GGDEF_dom"/>
</dbReference>
<dbReference type="InterPro" id="IPR043128">
    <property type="entry name" value="Rev_trsase/Diguanyl_cyclase"/>
</dbReference>
<dbReference type="Pfam" id="PF05231">
    <property type="entry name" value="MASE1"/>
    <property type="match status" value="1"/>
</dbReference>
<dbReference type="PANTHER" id="PTHR45138">
    <property type="entry name" value="REGULATORY COMPONENTS OF SENSORY TRANSDUCTION SYSTEM"/>
    <property type="match status" value="1"/>
</dbReference>
<keyword evidence="6 8" id="KW-0472">Membrane</keyword>
<dbReference type="SMART" id="SM00267">
    <property type="entry name" value="GGDEF"/>
    <property type="match status" value="1"/>
</dbReference>
<name>A0ABT8Y8U5_9SPHN</name>
<feature type="domain" description="GGDEF" evidence="10">
    <location>
        <begin position="480"/>
        <end position="612"/>
    </location>
</feature>
<dbReference type="NCBIfam" id="TIGR00254">
    <property type="entry name" value="GGDEF"/>
    <property type="match status" value="1"/>
</dbReference>
<keyword evidence="11" id="KW-0808">Transferase</keyword>
<keyword evidence="3" id="KW-1003">Cell membrane</keyword>
<dbReference type="InterPro" id="IPR029787">
    <property type="entry name" value="Nucleotide_cyclase"/>
</dbReference>
<dbReference type="PANTHER" id="PTHR45138:SF9">
    <property type="entry name" value="DIGUANYLATE CYCLASE DGCM-RELATED"/>
    <property type="match status" value="1"/>
</dbReference>
<evidence type="ECO:0000256" key="8">
    <source>
        <dbReference type="SAM" id="Phobius"/>
    </source>
</evidence>
<evidence type="ECO:0000256" key="4">
    <source>
        <dbReference type="ARBA" id="ARBA00022692"/>
    </source>
</evidence>
<feature type="transmembrane region" description="Helical" evidence="8">
    <location>
        <begin position="244"/>
        <end position="268"/>
    </location>
</feature>
<organism evidence="11 12">
    <name type="scientific">Sphingomonas natans</name>
    <dbReference type="NCBI Taxonomy" id="3063330"/>
    <lineage>
        <taxon>Bacteria</taxon>
        <taxon>Pseudomonadati</taxon>
        <taxon>Pseudomonadota</taxon>
        <taxon>Alphaproteobacteria</taxon>
        <taxon>Sphingomonadales</taxon>
        <taxon>Sphingomonadaceae</taxon>
        <taxon>Sphingomonas</taxon>
    </lineage>
</organism>
<dbReference type="Gene3D" id="3.30.70.270">
    <property type="match status" value="1"/>
</dbReference>
<evidence type="ECO:0000256" key="6">
    <source>
        <dbReference type="ARBA" id="ARBA00023136"/>
    </source>
</evidence>
<feature type="transmembrane region" description="Helical" evidence="8">
    <location>
        <begin position="123"/>
        <end position="146"/>
    </location>
</feature>
<evidence type="ECO:0000259" key="10">
    <source>
        <dbReference type="PROSITE" id="PS50887"/>
    </source>
</evidence>
<dbReference type="EC" id="2.7.7.65" evidence="2"/>